<dbReference type="PANTHER" id="PTHR21615">
    <property type="entry name" value="CYCLIN N-TERMINAL DOMAIN-CONTAINING PROTEIN 1"/>
    <property type="match status" value="1"/>
</dbReference>
<organism evidence="1 2">
    <name type="scientific">Penaeus vannamei</name>
    <name type="common">Whiteleg shrimp</name>
    <name type="synonym">Litopenaeus vannamei</name>
    <dbReference type="NCBI Taxonomy" id="6689"/>
    <lineage>
        <taxon>Eukaryota</taxon>
        <taxon>Metazoa</taxon>
        <taxon>Ecdysozoa</taxon>
        <taxon>Arthropoda</taxon>
        <taxon>Crustacea</taxon>
        <taxon>Multicrustacea</taxon>
        <taxon>Malacostraca</taxon>
        <taxon>Eumalacostraca</taxon>
        <taxon>Eucarida</taxon>
        <taxon>Decapoda</taxon>
        <taxon>Dendrobranchiata</taxon>
        <taxon>Penaeoidea</taxon>
        <taxon>Penaeidae</taxon>
        <taxon>Penaeus</taxon>
    </lineage>
</organism>
<dbReference type="InterPro" id="IPR036915">
    <property type="entry name" value="Cyclin-like_sf"/>
</dbReference>
<proteinExistence type="predicted"/>
<protein>
    <submittedName>
        <fullName evidence="1">Uncharacterized protein</fullName>
    </submittedName>
</protein>
<dbReference type="Proteomes" id="UP000283509">
    <property type="component" value="Unassembled WGS sequence"/>
</dbReference>
<dbReference type="SUPFAM" id="SSF47954">
    <property type="entry name" value="Cyclin-like"/>
    <property type="match status" value="1"/>
</dbReference>
<name>A0A3R7MHY3_PENVA</name>
<dbReference type="Gene3D" id="1.10.472.10">
    <property type="entry name" value="Cyclin-like"/>
    <property type="match status" value="1"/>
</dbReference>
<dbReference type="EMBL" id="QCYY01001576">
    <property type="protein sequence ID" value="ROT77025.1"/>
    <property type="molecule type" value="Genomic_DNA"/>
</dbReference>
<reference evidence="1 2" key="1">
    <citation type="submission" date="2018-04" db="EMBL/GenBank/DDBJ databases">
        <authorList>
            <person name="Zhang X."/>
            <person name="Yuan J."/>
            <person name="Li F."/>
            <person name="Xiang J."/>
        </authorList>
    </citation>
    <scope>NUCLEOTIDE SEQUENCE [LARGE SCALE GENOMIC DNA]</scope>
    <source>
        <tissue evidence="1">Muscle</tissue>
    </source>
</reference>
<accession>A0A3R7MHY3</accession>
<gene>
    <name evidence="1" type="ORF">C7M84_004354</name>
</gene>
<dbReference type="GO" id="GO:0035861">
    <property type="term" value="C:site of double-strand break"/>
    <property type="evidence" value="ECO:0007669"/>
    <property type="project" value="TreeGrafter"/>
</dbReference>
<sequence>MDNAIFHVPVIDQFNSSGKYWTKQDVDPIAGYLEDWLKREIADNDLLKHDFQPHLTAMSLRAPVRVLWMAAEELGLSAPTKYRALEIFNRFIKGHAATLAGHVTSTTNPGRERNRLLAEVARRVRQQAPLRAFTCLMIASKTVSHKKVLRAQQVQALLKKVGRDYTVSSIMSSERRILEQIEFRCLRTSSVLDLVGLIVAVVLVSKSTDGKHVPFKSEQLYEAAATVLDFVFLKHEEVYLQLYASVTDSKIIPRKHKAAFLPVVEDRLLLAGSVVVSGAWLVGGEELVESAGGRIARHTETPLEDLVSLASCILYLAGAMEPQKQMTIEVRDFMD</sequence>
<evidence type="ECO:0000313" key="2">
    <source>
        <dbReference type="Proteomes" id="UP000283509"/>
    </source>
</evidence>
<dbReference type="OrthoDB" id="9983043at2759"/>
<dbReference type="AlphaFoldDB" id="A0A3R7MHY3"/>
<keyword evidence="2" id="KW-1185">Reference proteome</keyword>
<evidence type="ECO:0000313" key="1">
    <source>
        <dbReference type="EMBL" id="ROT77025.1"/>
    </source>
</evidence>
<reference evidence="1 2" key="2">
    <citation type="submission" date="2019-01" db="EMBL/GenBank/DDBJ databases">
        <title>The decoding of complex shrimp genome reveals the adaptation for benthos swimmer, frequently molting mechanism and breeding impact on genome.</title>
        <authorList>
            <person name="Sun Y."/>
            <person name="Gao Y."/>
            <person name="Yu Y."/>
        </authorList>
    </citation>
    <scope>NUCLEOTIDE SEQUENCE [LARGE SCALE GENOMIC DNA]</scope>
    <source>
        <tissue evidence="1">Muscle</tissue>
    </source>
</reference>
<dbReference type="GO" id="GO:0007131">
    <property type="term" value="P:reciprocal meiotic recombination"/>
    <property type="evidence" value="ECO:0007669"/>
    <property type="project" value="TreeGrafter"/>
</dbReference>
<comment type="caution">
    <text evidence="1">The sequence shown here is derived from an EMBL/GenBank/DDBJ whole genome shotgun (WGS) entry which is preliminary data.</text>
</comment>
<dbReference type="CDD" id="cd20541">
    <property type="entry name" value="CYCLIN_CNTD1"/>
    <property type="match status" value="1"/>
</dbReference>
<dbReference type="PANTHER" id="PTHR21615:SF2">
    <property type="entry name" value="CYCLIN N-TERMINAL DOMAIN-CONTAINING PROTEIN 1"/>
    <property type="match status" value="1"/>
</dbReference>
<dbReference type="STRING" id="6689.A0A3R7MHY3"/>